<protein>
    <submittedName>
        <fullName evidence="5">DNA-binding transcriptional regulator, AcrR family</fullName>
    </submittedName>
</protein>
<dbReference type="InterPro" id="IPR050109">
    <property type="entry name" value="HTH-type_TetR-like_transc_reg"/>
</dbReference>
<dbReference type="AlphaFoldDB" id="A0A1G6W4I7"/>
<dbReference type="InterPro" id="IPR001647">
    <property type="entry name" value="HTH_TetR"/>
</dbReference>
<dbReference type="InterPro" id="IPR045823">
    <property type="entry name" value="TetR_C_32"/>
</dbReference>
<keyword evidence="6" id="KW-1185">Reference proteome</keyword>
<name>A0A1G6W4I7_9NOCA</name>
<dbReference type="EMBL" id="FNAB01000005">
    <property type="protein sequence ID" value="SDD59936.1"/>
    <property type="molecule type" value="Genomic_DNA"/>
</dbReference>
<reference evidence="5 6" key="1">
    <citation type="submission" date="2016-10" db="EMBL/GenBank/DDBJ databases">
        <authorList>
            <person name="de Groot N.N."/>
        </authorList>
    </citation>
    <scope>NUCLEOTIDE SEQUENCE [LARGE SCALE GENOMIC DNA]</scope>
    <source>
        <strain evidence="5 6">JCM 11308</strain>
    </source>
</reference>
<dbReference type="Pfam" id="PF19344">
    <property type="entry name" value="TetR_C_32"/>
    <property type="match status" value="1"/>
</dbReference>
<dbReference type="InterPro" id="IPR009057">
    <property type="entry name" value="Homeodomain-like_sf"/>
</dbReference>
<gene>
    <name evidence="5" type="ORF">SAMN05444580_105224</name>
</gene>
<dbReference type="GO" id="GO:0000976">
    <property type="term" value="F:transcription cis-regulatory region binding"/>
    <property type="evidence" value="ECO:0007669"/>
    <property type="project" value="TreeGrafter"/>
</dbReference>
<dbReference type="GO" id="GO:0003700">
    <property type="term" value="F:DNA-binding transcription factor activity"/>
    <property type="evidence" value="ECO:0007669"/>
    <property type="project" value="TreeGrafter"/>
</dbReference>
<keyword evidence="1 2" id="KW-0238">DNA-binding</keyword>
<feature type="domain" description="HTH tetR-type" evidence="4">
    <location>
        <begin position="53"/>
        <end position="112"/>
    </location>
</feature>
<feature type="compositionally biased region" description="Low complexity" evidence="3">
    <location>
        <begin position="25"/>
        <end position="36"/>
    </location>
</feature>
<dbReference type="Pfam" id="PF00440">
    <property type="entry name" value="TetR_N"/>
    <property type="match status" value="1"/>
</dbReference>
<evidence type="ECO:0000259" key="4">
    <source>
        <dbReference type="PROSITE" id="PS50977"/>
    </source>
</evidence>
<dbReference type="PROSITE" id="PS50977">
    <property type="entry name" value="HTH_TETR_2"/>
    <property type="match status" value="1"/>
</dbReference>
<dbReference type="InterPro" id="IPR036271">
    <property type="entry name" value="Tet_transcr_reg_TetR-rel_C_sf"/>
</dbReference>
<dbReference type="PANTHER" id="PTHR30055">
    <property type="entry name" value="HTH-TYPE TRANSCRIPTIONAL REGULATOR RUTR"/>
    <property type="match status" value="1"/>
</dbReference>
<feature type="region of interest" description="Disordered" evidence="3">
    <location>
        <begin position="1"/>
        <end position="50"/>
    </location>
</feature>
<accession>A0A1G6W4I7</accession>
<dbReference type="SUPFAM" id="SSF48498">
    <property type="entry name" value="Tetracyclin repressor-like, C-terminal domain"/>
    <property type="match status" value="1"/>
</dbReference>
<proteinExistence type="predicted"/>
<evidence type="ECO:0000313" key="6">
    <source>
        <dbReference type="Proteomes" id="UP000199417"/>
    </source>
</evidence>
<organism evidence="5 6">
    <name type="scientific">Rhodococcus tukisamuensis</name>
    <dbReference type="NCBI Taxonomy" id="168276"/>
    <lineage>
        <taxon>Bacteria</taxon>
        <taxon>Bacillati</taxon>
        <taxon>Actinomycetota</taxon>
        <taxon>Actinomycetes</taxon>
        <taxon>Mycobacteriales</taxon>
        <taxon>Nocardiaceae</taxon>
        <taxon>Rhodococcus</taxon>
    </lineage>
</organism>
<dbReference type="PANTHER" id="PTHR30055:SF160">
    <property type="entry name" value="TRANSCRIPTIONAL REGULATORY PROTEIN (PROBABLY ASNC-FAMILY)-RELATED"/>
    <property type="match status" value="1"/>
</dbReference>
<dbReference type="Gene3D" id="1.10.357.10">
    <property type="entry name" value="Tetracycline Repressor, domain 2"/>
    <property type="match status" value="1"/>
</dbReference>
<sequence length="262" mass="28619">MPKKTAPTTEDPGHAEATQADPGDDGMATDATTTDATTDKPDGRKRRWRNHKIARREELVDGTIAAIRARGRDIGMDDIASEIGVSKTVLYRYFNDKNDLTSATMMRYVETILAPRMYAAIGGDMDEYELTRVAITAYVETVASDPEVYLYVMANSAGPNRDVVAESERMIAELLSAVLGERLRLMEMDSGGAVPWAYGIVGAVQLATHWWISNKSMTAEDLIDYLTMMTWGGVTGIAAVAGSPARFKTIPHPLVPDAAEDR</sequence>
<evidence type="ECO:0000256" key="3">
    <source>
        <dbReference type="SAM" id="MobiDB-lite"/>
    </source>
</evidence>
<dbReference type="SUPFAM" id="SSF46689">
    <property type="entry name" value="Homeodomain-like"/>
    <property type="match status" value="1"/>
</dbReference>
<feature type="DNA-binding region" description="H-T-H motif" evidence="2">
    <location>
        <begin position="75"/>
        <end position="94"/>
    </location>
</feature>
<evidence type="ECO:0000313" key="5">
    <source>
        <dbReference type="EMBL" id="SDD59936.1"/>
    </source>
</evidence>
<evidence type="ECO:0000256" key="2">
    <source>
        <dbReference type="PROSITE-ProRule" id="PRU00335"/>
    </source>
</evidence>
<dbReference type="STRING" id="168276.SAMN05444580_105224"/>
<evidence type="ECO:0000256" key="1">
    <source>
        <dbReference type="ARBA" id="ARBA00023125"/>
    </source>
</evidence>
<dbReference type="Proteomes" id="UP000199417">
    <property type="component" value="Unassembled WGS sequence"/>
</dbReference>